<accession>A0ABV2EXI4</accession>
<gene>
    <name evidence="1" type="ORF">ABID47_000912</name>
</gene>
<dbReference type="Proteomes" id="UP001549098">
    <property type="component" value="Unassembled WGS sequence"/>
</dbReference>
<keyword evidence="2" id="KW-1185">Reference proteome</keyword>
<organism evidence="1 2">
    <name type="scientific">Paenibacillus favisporus</name>
    <dbReference type="NCBI Taxonomy" id="221028"/>
    <lineage>
        <taxon>Bacteria</taxon>
        <taxon>Bacillati</taxon>
        <taxon>Bacillota</taxon>
        <taxon>Bacilli</taxon>
        <taxon>Bacillales</taxon>
        <taxon>Paenibacillaceae</taxon>
        <taxon>Paenibacillus</taxon>
    </lineage>
</organism>
<reference evidence="1 2" key="1">
    <citation type="submission" date="2024-06" db="EMBL/GenBank/DDBJ databases">
        <title>Genomic Encyclopedia of Type Strains, Phase IV (KMG-IV): sequencing the most valuable type-strain genomes for metagenomic binning, comparative biology and taxonomic classification.</title>
        <authorList>
            <person name="Goeker M."/>
        </authorList>
    </citation>
    <scope>NUCLEOTIDE SEQUENCE [LARGE SCALE GENOMIC DNA]</scope>
    <source>
        <strain evidence="1 2">DSM 17253</strain>
    </source>
</reference>
<evidence type="ECO:0000313" key="2">
    <source>
        <dbReference type="Proteomes" id="UP001549098"/>
    </source>
</evidence>
<dbReference type="EMBL" id="JBEPLV010000001">
    <property type="protein sequence ID" value="MET3544318.1"/>
    <property type="molecule type" value="Genomic_DNA"/>
</dbReference>
<evidence type="ECO:0000313" key="1">
    <source>
        <dbReference type="EMBL" id="MET3544318.1"/>
    </source>
</evidence>
<comment type="caution">
    <text evidence="1">The sequence shown here is derived from an EMBL/GenBank/DDBJ whole genome shotgun (WGS) entry which is preliminary data.</text>
</comment>
<dbReference type="RefSeq" id="WP_354495069.1">
    <property type="nucleotide sequence ID" value="NZ_JBEPLV010000001.1"/>
</dbReference>
<name>A0ABV2EXI4_9BACL</name>
<proteinExistence type="predicted"/>
<sequence length="67" mass="7284">MERAATSYFVDGYHGGIKGHMPLGSWADVIQPSSRVNLSLQHGLATLRYSGIRCNPDQFIGCDPSFG</sequence>
<protein>
    <submittedName>
        <fullName evidence="1">Uncharacterized protein</fullName>
    </submittedName>
</protein>